<protein>
    <recommendedName>
        <fullName evidence="12">dihydrouracil dehydrogenase (NAD(+))</fullName>
        <ecNumber evidence="12">1.3.1.1</ecNumber>
    </recommendedName>
    <alternativeName>
        <fullName evidence="7">Dihydrothymine dehydrogenase</fullName>
    </alternativeName>
    <alternativeName>
        <fullName evidence="6">Dihydrouracil dehydrogenase</fullName>
    </alternativeName>
</protein>
<dbReference type="InterPro" id="IPR017896">
    <property type="entry name" value="4Fe4S_Fe-S-bd"/>
</dbReference>
<feature type="domain" description="4Fe-4S ferredoxin-type" evidence="13">
    <location>
        <begin position="375"/>
        <end position="404"/>
    </location>
</feature>
<evidence type="ECO:0000256" key="11">
    <source>
        <dbReference type="ARBA" id="ARBA00049714"/>
    </source>
</evidence>
<organism evidence="14 15">
    <name type="scientific">Neomoorella stamsii</name>
    <dbReference type="NCBI Taxonomy" id="1266720"/>
    <lineage>
        <taxon>Bacteria</taxon>
        <taxon>Bacillati</taxon>
        <taxon>Bacillota</taxon>
        <taxon>Clostridia</taxon>
        <taxon>Neomoorellales</taxon>
        <taxon>Neomoorellaceae</taxon>
        <taxon>Neomoorella</taxon>
    </lineage>
</organism>
<keyword evidence="4" id="KW-0408">Iron</keyword>
<evidence type="ECO:0000256" key="1">
    <source>
        <dbReference type="ARBA" id="ARBA00010804"/>
    </source>
</evidence>
<evidence type="ECO:0000256" key="5">
    <source>
        <dbReference type="ARBA" id="ARBA00023014"/>
    </source>
</evidence>
<keyword evidence="2" id="KW-0479">Metal-binding</keyword>
<dbReference type="Gene3D" id="3.20.20.70">
    <property type="entry name" value="Aldolase class I"/>
    <property type="match status" value="1"/>
</dbReference>
<evidence type="ECO:0000256" key="4">
    <source>
        <dbReference type="ARBA" id="ARBA00023004"/>
    </source>
</evidence>
<evidence type="ECO:0000256" key="3">
    <source>
        <dbReference type="ARBA" id="ARBA00023002"/>
    </source>
</evidence>
<sequence>MADLSVELAGLRFKNPVVAASGPIAHSSTTLEKAIKSGLGGVVTKTCTATPYFRTYPRMEEYLLDFELDPHRIFAHPKGWALYHRDHLQHQDPEVWVKIIKEKMPLAKEYDCRIIGSIEGGLDANEWKKLAKMHAEAGVEALELNCCCPHPGVVSTQYQAGSSGAVGASVGKNAEAVAKAVKAVKEVTGLPVFVKLTPEAEDPAYIAKVAQEAGADGATIISRNLSLRIDIETGKAIGYTYCSTSGPGTKEFSMRWVAATAQLCNIPILASNGPVEPEDFIEFMMAGATVVETCTALMVYGYRYVKEILKGMEEFLDRKGYNARDIIGMALPLGPSSDIPVKFKAKYGVVDRDKCNGCKRCEEACFYDALRIENRKSIIDPDRCVGCGFCQYLCPQKAISYLERASEEEYIAALHKSL</sequence>
<keyword evidence="3 14" id="KW-0560">Oxidoreductase</keyword>
<comment type="similarity">
    <text evidence="1">Belongs to the dihydropyrimidine dehydrogenase family.</text>
</comment>
<dbReference type="EC" id="1.3.1.1" evidence="12"/>
<dbReference type="GO" id="GO:0006212">
    <property type="term" value="P:uracil catabolic process"/>
    <property type="evidence" value="ECO:0007669"/>
    <property type="project" value="TreeGrafter"/>
</dbReference>
<comment type="subunit">
    <text evidence="11">Heterotetramer of 2 PreA and 2 PreT subunits.</text>
</comment>
<dbReference type="GO" id="GO:0046872">
    <property type="term" value="F:metal ion binding"/>
    <property type="evidence" value="ECO:0007669"/>
    <property type="project" value="UniProtKB-KW"/>
</dbReference>
<dbReference type="GO" id="GO:0002058">
    <property type="term" value="F:uracil binding"/>
    <property type="evidence" value="ECO:0007669"/>
    <property type="project" value="TreeGrafter"/>
</dbReference>
<dbReference type="RefSeq" id="WP_054936106.1">
    <property type="nucleotide sequence ID" value="NZ_PVXL01000014.1"/>
</dbReference>
<dbReference type="PROSITE" id="PS00198">
    <property type="entry name" value="4FE4S_FER_1"/>
    <property type="match status" value="1"/>
</dbReference>
<feature type="domain" description="4Fe-4S ferredoxin-type" evidence="13">
    <location>
        <begin position="346"/>
        <end position="374"/>
    </location>
</feature>
<gene>
    <name evidence="14" type="primary">preA_1</name>
    <name evidence="14" type="ORF">MOST_03240</name>
</gene>
<evidence type="ECO:0000256" key="2">
    <source>
        <dbReference type="ARBA" id="ARBA00022723"/>
    </source>
</evidence>
<dbReference type="PANTHER" id="PTHR43073">
    <property type="entry name" value="DIHYDROPYRIMIDINE DEHYDROGENASE [NADP(+)]"/>
    <property type="match status" value="1"/>
</dbReference>
<evidence type="ECO:0000256" key="9">
    <source>
        <dbReference type="ARBA" id="ARBA00048792"/>
    </source>
</evidence>
<dbReference type="SUPFAM" id="SSF51395">
    <property type="entry name" value="FMN-linked oxidoreductases"/>
    <property type="match status" value="1"/>
</dbReference>
<evidence type="ECO:0000313" key="14">
    <source>
        <dbReference type="EMBL" id="PRR77111.1"/>
    </source>
</evidence>
<dbReference type="EMBL" id="PVXL01000014">
    <property type="protein sequence ID" value="PRR77111.1"/>
    <property type="molecule type" value="Genomic_DNA"/>
</dbReference>
<dbReference type="Pfam" id="PF12838">
    <property type="entry name" value="Fer4_7"/>
    <property type="match status" value="1"/>
</dbReference>
<dbReference type="InterPro" id="IPR005720">
    <property type="entry name" value="Dihydroorotate_DH_cat"/>
</dbReference>
<dbReference type="AlphaFoldDB" id="A0A9X7P7J6"/>
<comment type="catalytic activity">
    <reaction evidence="9">
        <text>5,6-dihydrouracil + NAD(+) = uracil + NADH + H(+)</text>
        <dbReference type="Rhea" id="RHEA:20189"/>
        <dbReference type="ChEBI" id="CHEBI:15378"/>
        <dbReference type="ChEBI" id="CHEBI:15901"/>
        <dbReference type="ChEBI" id="CHEBI:17568"/>
        <dbReference type="ChEBI" id="CHEBI:57540"/>
        <dbReference type="ChEBI" id="CHEBI:57945"/>
        <dbReference type="EC" id="1.3.1.1"/>
    </reaction>
</comment>
<evidence type="ECO:0000313" key="15">
    <source>
        <dbReference type="Proteomes" id="UP000239430"/>
    </source>
</evidence>
<comment type="catalytic activity">
    <reaction evidence="8">
        <text>5,6-dihydrothymine + NAD(+) = thymine + NADH + H(+)</text>
        <dbReference type="Rhea" id="RHEA:28791"/>
        <dbReference type="ChEBI" id="CHEBI:15378"/>
        <dbReference type="ChEBI" id="CHEBI:17821"/>
        <dbReference type="ChEBI" id="CHEBI:27468"/>
        <dbReference type="ChEBI" id="CHEBI:57540"/>
        <dbReference type="ChEBI" id="CHEBI:57945"/>
        <dbReference type="EC" id="1.3.1.1"/>
    </reaction>
</comment>
<evidence type="ECO:0000256" key="10">
    <source>
        <dbReference type="ARBA" id="ARBA00049578"/>
    </source>
</evidence>
<evidence type="ECO:0000256" key="12">
    <source>
        <dbReference type="ARBA" id="ARBA00049728"/>
    </source>
</evidence>
<dbReference type="GO" id="GO:0051536">
    <property type="term" value="F:iron-sulfur cluster binding"/>
    <property type="evidence" value="ECO:0007669"/>
    <property type="project" value="UniProtKB-KW"/>
</dbReference>
<proteinExistence type="inferred from homology"/>
<dbReference type="Pfam" id="PF01180">
    <property type="entry name" value="DHO_dh"/>
    <property type="match status" value="1"/>
</dbReference>
<reference evidence="14 15" key="1">
    <citation type="submission" date="2018-03" db="EMBL/GenBank/DDBJ databases">
        <title>Genome sequence of Moorella stamsii DSM 26217.</title>
        <authorList>
            <person name="Poehlein A."/>
            <person name="Daniel R."/>
        </authorList>
    </citation>
    <scope>NUCLEOTIDE SEQUENCE [LARGE SCALE GENOMIC DNA]</scope>
    <source>
        <strain evidence="15">DSM 26217</strain>
    </source>
</reference>
<dbReference type="GO" id="GO:0004159">
    <property type="term" value="F:dihydropyrimidine dehydrogenase (NAD+) activity"/>
    <property type="evidence" value="ECO:0007669"/>
    <property type="project" value="UniProtKB-EC"/>
</dbReference>
<keyword evidence="5" id="KW-0411">Iron-sulfur</keyword>
<comment type="caution">
    <text evidence="14">The sequence shown here is derived from an EMBL/GenBank/DDBJ whole genome shotgun (WGS) entry which is preliminary data.</text>
</comment>
<dbReference type="GO" id="GO:0005737">
    <property type="term" value="C:cytoplasm"/>
    <property type="evidence" value="ECO:0007669"/>
    <property type="project" value="InterPro"/>
</dbReference>
<dbReference type="GO" id="GO:0050661">
    <property type="term" value="F:NADP binding"/>
    <property type="evidence" value="ECO:0007669"/>
    <property type="project" value="TreeGrafter"/>
</dbReference>
<dbReference type="PANTHER" id="PTHR43073:SF2">
    <property type="entry name" value="DIHYDROPYRIMIDINE DEHYDROGENASE [NADP(+)]"/>
    <property type="match status" value="1"/>
</dbReference>
<dbReference type="PROSITE" id="PS51379">
    <property type="entry name" value="4FE4S_FER_2"/>
    <property type="match status" value="2"/>
</dbReference>
<evidence type="ECO:0000256" key="8">
    <source>
        <dbReference type="ARBA" id="ARBA00047685"/>
    </source>
</evidence>
<evidence type="ECO:0000256" key="7">
    <source>
        <dbReference type="ARBA" id="ARBA00032722"/>
    </source>
</evidence>
<dbReference type="SUPFAM" id="SSF54862">
    <property type="entry name" value="4Fe-4S ferredoxins"/>
    <property type="match status" value="1"/>
</dbReference>
<keyword evidence="15" id="KW-1185">Reference proteome</keyword>
<dbReference type="InterPro" id="IPR017900">
    <property type="entry name" value="4Fe4S_Fe_S_CS"/>
</dbReference>
<dbReference type="GO" id="GO:0006210">
    <property type="term" value="P:thymine catabolic process"/>
    <property type="evidence" value="ECO:0007669"/>
    <property type="project" value="TreeGrafter"/>
</dbReference>
<evidence type="ECO:0000259" key="13">
    <source>
        <dbReference type="PROSITE" id="PS51379"/>
    </source>
</evidence>
<accession>A0A9X7P7J6</accession>
<evidence type="ECO:0000256" key="6">
    <source>
        <dbReference type="ARBA" id="ARBA00030119"/>
    </source>
</evidence>
<comment type="function">
    <text evidence="10">Involved in pyrimidine base degradation. Catalyzes physiologically the reduction of uracil to 5,6-dihydrouracil (DHU) by using NADH as a specific cosubstrate. It also catalyzes the reverse reaction and the reduction of thymine to 5,6-dihydrothymine (DHT).</text>
</comment>
<dbReference type="InterPro" id="IPR013785">
    <property type="entry name" value="Aldolase_TIM"/>
</dbReference>
<name>A0A9X7P7J6_9FIRM</name>
<dbReference type="Gene3D" id="3.30.70.20">
    <property type="match status" value="1"/>
</dbReference>
<dbReference type="Proteomes" id="UP000239430">
    <property type="component" value="Unassembled WGS sequence"/>
</dbReference>